<proteinExistence type="predicted"/>
<dbReference type="Proteomes" id="UP000600101">
    <property type="component" value="Unassembled WGS sequence"/>
</dbReference>
<evidence type="ECO:0000313" key="2">
    <source>
        <dbReference type="Proteomes" id="UP000600101"/>
    </source>
</evidence>
<accession>A0A9X0QWE2</accession>
<sequence length="217" mass="24318">MSEATGSYTHSAMDQLVRMQLKKWPQRPPGVVASPKQPGTWLRGRPGDPSIAAHPFLKLPGSNRLRTLPDGLWLHFSTSSTDPYVDILCIEACSSFQNLLDKRSRFAPSTSSLLAFCPVPWLLAPLQPHDPTPRWQLIRMLKTEPTLPLILPVRDVRVVFGLKSRHYDGFARSQVAQPHEFFCPMEALTAEHGHEDPDMRALMSRATAASNFMRLPG</sequence>
<keyword evidence="2" id="KW-1185">Reference proteome</keyword>
<dbReference type="AlphaFoldDB" id="A0A9X0QWE2"/>
<name>A0A9X0QWE2_9PROT</name>
<dbReference type="EMBL" id="JACOMF010000004">
    <property type="protein sequence ID" value="MBC4014662.1"/>
    <property type="molecule type" value="Genomic_DNA"/>
</dbReference>
<organism evidence="1 2">
    <name type="scientific">Siccirubricoccus deserti</name>
    <dbReference type="NCBI Taxonomy" id="2013562"/>
    <lineage>
        <taxon>Bacteria</taxon>
        <taxon>Pseudomonadati</taxon>
        <taxon>Pseudomonadota</taxon>
        <taxon>Alphaproteobacteria</taxon>
        <taxon>Acetobacterales</taxon>
        <taxon>Roseomonadaceae</taxon>
        <taxon>Siccirubricoccus</taxon>
    </lineage>
</organism>
<comment type="caution">
    <text evidence="1">The sequence shown here is derived from an EMBL/GenBank/DDBJ whole genome shotgun (WGS) entry which is preliminary data.</text>
</comment>
<evidence type="ECO:0000313" key="1">
    <source>
        <dbReference type="EMBL" id="MBC4014662.1"/>
    </source>
</evidence>
<reference evidence="1" key="1">
    <citation type="submission" date="2020-08" db="EMBL/GenBank/DDBJ databases">
        <authorList>
            <person name="Hu Y."/>
            <person name="Nguyen S.V."/>
            <person name="Li F."/>
            <person name="Fanning S."/>
        </authorList>
    </citation>
    <scope>NUCLEOTIDE SEQUENCE</scope>
    <source>
        <strain evidence="1">SYSU D8009</strain>
    </source>
</reference>
<protein>
    <submittedName>
        <fullName evidence="1">Uncharacterized protein</fullName>
    </submittedName>
</protein>
<gene>
    <name evidence="1" type="ORF">H7965_04930</name>
</gene>